<dbReference type="CDD" id="cd03059">
    <property type="entry name" value="GST_N_SspA"/>
    <property type="match status" value="1"/>
</dbReference>
<dbReference type="SUPFAM" id="SSF47616">
    <property type="entry name" value="GST C-terminal domain-like"/>
    <property type="match status" value="1"/>
</dbReference>
<evidence type="ECO:0000259" key="3">
    <source>
        <dbReference type="PROSITE" id="PS50405"/>
    </source>
</evidence>
<feature type="domain" description="GST C-terminal" evidence="3">
    <location>
        <begin position="92"/>
        <end position="210"/>
    </location>
</feature>
<proteinExistence type="predicted"/>
<dbReference type="PROSITE" id="PS50405">
    <property type="entry name" value="GST_CTER"/>
    <property type="match status" value="1"/>
</dbReference>
<dbReference type="PANTHER" id="PTHR43968">
    <property type="match status" value="1"/>
</dbReference>
<dbReference type="PANTHER" id="PTHR43968:SF6">
    <property type="entry name" value="GLUTATHIONE S-TRANSFERASE OMEGA"/>
    <property type="match status" value="1"/>
</dbReference>
<feature type="domain" description="GST N-terminal" evidence="2">
    <location>
        <begin position="8"/>
        <end position="87"/>
    </location>
</feature>
<dbReference type="InterPro" id="IPR005442">
    <property type="entry name" value="GST_omega"/>
</dbReference>
<accession>A0A2U2N7Y8</accession>
<dbReference type="InterPro" id="IPR040079">
    <property type="entry name" value="Glutathione_S-Trfase"/>
</dbReference>
<dbReference type="Gene3D" id="1.20.1050.10">
    <property type="match status" value="1"/>
</dbReference>
<dbReference type="InterPro" id="IPR004045">
    <property type="entry name" value="Glutathione_S-Trfase_N"/>
</dbReference>
<gene>
    <name evidence="4" type="ORF">DEM34_02630</name>
</gene>
<dbReference type="PROSITE" id="PS50404">
    <property type="entry name" value="GST_NTER"/>
    <property type="match status" value="1"/>
</dbReference>
<dbReference type="Proteomes" id="UP000245474">
    <property type="component" value="Unassembled WGS sequence"/>
</dbReference>
<sequence length="210" mass="23464">MATVSRRGVMSLYSGPACAYSHRVRLVLAEKGISVEIIDVEPGEVPPEDLADLNPYGEAPTLVDRDLALYDARVVCEYLDERFPHPPLMPVDPVSRAKARLVISRIERDWYRLLDRLERGDARDTAGVRRELAEGLAASDEVFAAGTPFFLSDELTMMDCTLAPLLWRLPHYGVELPAEAEGVSAYAERLFARDGFRRSLSDVERAMRGL</sequence>
<evidence type="ECO:0000259" key="2">
    <source>
        <dbReference type="PROSITE" id="PS50404"/>
    </source>
</evidence>
<dbReference type="InterPro" id="IPR036282">
    <property type="entry name" value="Glutathione-S-Trfase_C_sf"/>
</dbReference>
<dbReference type="InterPro" id="IPR010987">
    <property type="entry name" value="Glutathione-S-Trfase_C-like"/>
</dbReference>
<dbReference type="SUPFAM" id="SSF52833">
    <property type="entry name" value="Thioredoxin-like"/>
    <property type="match status" value="1"/>
</dbReference>
<dbReference type="GO" id="GO:0005737">
    <property type="term" value="C:cytoplasm"/>
    <property type="evidence" value="ECO:0007669"/>
    <property type="project" value="InterPro"/>
</dbReference>
<comment type="caution">
    <text evidence="4">The sequence shown here is derived from an EMBL/GenBank/DDBJ whole genome shotgun (WGS) entry which is preliminary data.</text>
</comment>
<protein>
    <submittedName>
        <fullName evidence="4">Stringent starvation protein A</fullName>
    </submittedName>
</protein>
<dbReference type="Pfam" id="PF13410">
    <property type="entry name" value="GST_C_2"/>
    <property type="match status" value="1"/>
</dbReference>
<dbReference type="Gene3D" id="3.40.30.10">
    <property type="entry name" value="Glutaredoxin"/>
    <property type="match status" value="1"/>
</dbReference>
<dbReference type="InterPro" id="IPR036249">
    <property type="entry name" value="Thioredoxin-like_sf"/>
</dbReference>
<keyword evidence="5" id="KW-1185">Reference proteome</keyword>
<keyword evidence="1" id="KW-0560">Oxidoreductase</keyword>
<dbReference type="InterPro" id="IPR050983">
    <property type="entry name" value="GST_Omega/HSP26"/>
</dbReference>
<dbReference type="InterPro" id="IPR034341">
    <property type="entry name" value="SspA_N"/>
</dbReference>
<organism evidence="4 5">
    <name type="scientific">Sediminicurvatus halobius</name>
    <dbReference type="NCBI Taxonomy" id="2182432"/>
    <lineage>
        <taxon>Bacteria</taxon>
        <taxon>Pseudomonadati</taxon>
        <taxon>Pseudomonadota</taxon>
        <taxon>Gammaproteobacteria</taxon>
        <taxon>Chromatiales</taxon>
        <taxon>Ectothiorhodospiraceae</taxon>
        <taxon>Sediminicurvatus</taxon>
    </lineage>
</organism>
<dbReference type="GO" id="GO:0004364">
    <property type="term" value="F:glutathione transferase activity"/>
    <property type="evidence" value="ECO:0007669"/>
    <property type="project" value="InterPro"/>
</dbReference>
<evidence type="ECO:0000256" key="1">
    <source>
        <dbReference type="ARBA" id="ARBA00023002"/>
    </source>
</evidence>
<dbReference type="EMBL" id="QFFI01000003">
    <property type="protein sequence ID" value="PWG65187.1"/>
    <property type="molecule type" value="Genomic_DNA"/>
</dbReference>
<dbReference type="SFLD" id="SFLDS00019">
    <property type="entry name" value="Glutathione_Transferase_(cytos"/>
    <property type="match status" value="1"/>
</dbReference>
<dbReference type="OrthoDB" id="9781431at2"/>
<dbReference type="RefSeq" id="WP_109675970.1">
    <property type="nucleotide sequence ID" value="NZ_CP086615.1"/>
</dbReference>
<dbReference type="Pfam" id="PF13417">
    <property type="entry name" value="GST_N_3"/>
    <property type="match status" value="1"/>
</dbReference>
<dbReference type="SFLD" id="SFLDG00358">
    <property type="entry name" value="Main_(cytGST)"/>
    <property type="match status" value="1"/>
</dbReference>
<dbReference type="PRINTS" id="PR01625">
    <property type="entry name" value="GSTRNSFRASEO"/>
</dbReference>
<dbReference type="AlphaFoldDB" id="A0A2U2N7Y8"/>
<name>A0A2U2N7Y8_9GAMM</name>
<evidence type="ECO:0000313" key="4">
    <source>
        <dbReference type="EMBL" id="PWG65187.1"/>
    </source>
</evidence>
<dbReference type="GO" id="GO:0045174">
    <property type="term" value="F:glutathione dehydrogenase (ascorbate) activity"/>
    <property type="evidence" value="ECO:0007669"/>
    <property type="project" value="UniProtKB-ARBA"/>
</dbReference>
<reference evidence="4 5" key="1">
    <citation type="submission" date="2018-05" db="EMBL/GenBank/DDBJ databases">
        <title>Spiribacter halobius sp. nov., a moderately halophilic bacterium isolated from marine solar saltern.</title>
        <authorList>
            <person name="Zheng W.-S."/>
            <person name="Lu D.-C."/>
            <person name="Du Z.-J."/>
        </authorList>
    </citation>
    <scope>NUCLEOTIDE SEQUENCE [LARGE SCALE GENOMIC DNA]</scope>
    <source>
        <strain evidence="4 5">E85</strain>
    </source>
</reference>
<evidence type="ECO:0000313" key="5">
    <source>
        <dbReference type="Proteomes" id="UP000245474"/>
    </source>
</evidence>